<reference evidence="2 3" key="1">
    <citation type="journal article" date="2024" name="G3 (Bethesda)">
        <title>Genome assembly of Hibiscus sabdariffa L. provides insights into metabolisms of medicinal natural products.</title>
        <authorList>
            <person name="Kim T."/>
        </authorList>
    </citation>
    <scope>NUCLEOTIDE SEQUENCE [LARGE SCALE GENOMIC DNA]</scope>
    <source>
        <strain evidence="2">TK-2024</strain>
        <tissue evidence="2">Old leaves</tissue>
    </source>
</reference>
<feature type="domain" description="RNase H type-1" evidence="1">
    <location>
        <begin position="67"/>
        <end position="183"/>
    </location>
</feature>
<dbReference type="CDD" id="cd06222">
    <property type="entry name" value="RNase_H_like"/>
    <property type="match status" value="1"/>
</dbReference>
<dbReference type="PANTHER" id="PTHR47074">
    <property type="entry name" value="BNAC02G40300D PROTEIN"/>
    <property type="match status" value="1"/>
</dbReference>
<dbReference type="Pfam" id="PF13456">
    <property type="entry name" value="RVT_3"/>
    <property type="match status" value="1"/>
</dbReference>
<name>A0ABR2TD49_9ROSI</name>
<evidence type="ECO:0000259" key="1">
    <source>
        <dbReference type="Pfam" id="PF13456"/>
    </source>
</evidence>
<organism evidence="2 3">
    <name type="scientific">Hibiscus sabdariffa</name>
    <name type="common">roselle</name>
    <dbReference type="NCBI Taxonomy" id="183260"/>
    <lineage>
        <taxon>Eukaryota</taxon>
        <taxon>Viridiplantae</taxon>
        <taxon>Streptophyta</taxon>
        <taxon>Embryophyta</taxon>
        <taxon>Tracheophyta</taxon>
        <taxon>Spermatophyta</taxon>
        <taxon>Magnoliopsida</taxon>
        <taxon>eudicotyledons</taxon>
        <taxon>Gunneridae</taxon>
        <taxon>Pentapetalae</taxon>
        <taxon>rosids</taxon>
        <taxon>malvids</taxon>
        <taxon>Malvales</taxon>
        <taxon>Malvaceae</taxon>
        <taxon>Malvoideae</taxon>
        <taxon>Hibiscus</taxon>
    </lineage>
</organism>
<proteinExistence type="predicted"/>
<evidence type="ECO:0000313" key="3">
    <source>
        <dbReference type="Proteomes" id="UP001396334"/>
    </source>
</evidence>
<evidence type="ECO:0000313" key="2">
    <source>
        <dbReference type="EMBL" id="KAK9035123.1"/>
    </source>
</evidence>
<dbReference type="Proteomes" id="UP001396334">
    <property type="component" value="Unassembled WGS sequence"/>
</dbReference>
<dbReference type="SUPFAM" id="SSF53098">
    <property type="entry name" value="Ribonuclease H-like"/>
    <property type="match status" value="1"/>
</dbReference>
<dbReference type="InterPro" id="IPR002156">
    <property type="entry name" value="RNaseH_domain"/>
</dbReference>
<protein>
    <recommendedName>
        <fullName evidence="1">RNase H type-1 domain-containing protein</fullName>
    </recommendedName>
</protein>
<dbReference type="Gene3D" id="3.30.420.10">
    <property type="entry name" value="Ribonuclease H-like superfamily/Ribonuclease H"/>
    <property type="match status" value="1"/>
</dbReference>
<keyword evidence="3" id="KW-1185">Reference proteome</keyword>
<dbReference type="InterPro" id="IPR052929">
    <property type="entry name" value="RNase_H-like_EbsB-rel"/>
</dbReference>
<dbReference type="InterPro" id="IPR036397">
    <property type="entry name" value="RNaseH_sf"/>
</dbReference>
<sequence length="211" mass="23243">MKLDFRGREMLVYEGSPLSLGNTITFIHSHSEEFNILYSAKSPQLVDCPPKWSPPAANFIKINFGVHFISATSQSVSGALARDSLGRIVAACAYPHDWIADSFIAEAKACKVAVLFAIDLDLSKVHVEGDSLAVIKKLKSEIEDKSILQPIVRDINSTRGSFEVITFSHVGRRSNATAHFLVRVGLQAGQPQFWFGKAPMMVEQAVRRDLA</sequence>
<dbReference type="InterPro" id="IPR044730">
    <property type="entry name" value="RNase_H-like_dom_plant"/>
</dbReference>
<dbReference type="EMBL" id="JBBPBN010000006">
    <property type="protein sequence ID" value="KAK9035123.1"/>
    <property type="molecule type" value="Genomic_DNA"/>
</dbReference>
<dbReference type="InterPro" id="IPR012337">
    <property type="entry name" value="RNaseH-like_sf"/>
</dbReference>
<comment type="caution">
    <text evidence="2">The sequence shown here is derived from an EMBL/GenBank/DDBJ whole genome shotgun (WGS) entry which is preliminary data.</text>
</comment>
<dbReference type="PANTHER" id="PTHR47074:SF61">
    <property type="entry name" value="RNASE H TYPE-1 DOMAIN-CONTAINING PROTEIN"/>
    <property type="match status" value="1"/>
</dbReference>
<gene>
    <name evidence="2" type="ORF">V6N11_077172</name>
</gene>
<accession>A0ABR2TD49</accession>